<name>A0A1J5NIB7_9BACT</name>
<evidence type="ECO:0000313" key="3">
    <source>
        <dbReference type="Proteomes" id="UP000181901"/>
    </source>
</evidence>
<keyword evidence="3" id="KW-1185">Reference proteome</keyword>
<keyword evidence="1" id="KW-1133">Transmembrane helix</keyword>
<comment type="caution">
    <text evidence="2">The sequence shown here is derived from an EMBL/GenBank/DDBJ whole genome shotgun (WGS) entry which is preliminary data.</text>
</comment>
<proteinExistence type="predicted"/>
<feature type="transmembrane region" description="Helical" evidence="1">
    <location>
        <begin position="6"/>
        <end position="22"/>
    </location>
</feature>
<organism evidence="2 3">
    <name type="scientific">Pseudodesulfovibrio hydrargyri</name>
    <dbReference type="NCBI Taxonomy" id="2125990"/>
    <lineage>
        <taxon>Bacteria</taxon>
        <taxon>Pseudomonadati</taxon>
        <taxon>Thermodesulfobacteriota</taxon>
        <taxon>Desulfovibrionia</taxon>
        <taxon>Desulfovibrionales</taxon>
        <taxon>Desulfovibrionaceae</taxon>
    </lineage>
</organism>
<reference evidence="2 3" key="1">
    <citation type="submission" date="2015-09" db="EMBL/GenBank/DDBJ databases">
        <title>Genome of Desulfovibrio dechloracetivorans BerOc1, a mercury methylating strain isolated from highly hydrocarbons and metals contaminated coastal sediments.</title>
        <authorList>
            <person name="Goni Urriza M."/>
            <person name="Gassie C."/>
            <person name="Bouchez O."/>
            <person name="Klopp C."/>
            <person name="Ranchou-Peyruse A."/>
            <person name="Remy G."/>
        </authorList>
    </citation>
    <scope>NUCLEOTIDE SEQUENCE [LARGE SCALE GENOMIC DNA]</scope>
    <source>
        <strain evidence="2 3">BerOc1</strain>
    </source>
</reference>
<dbReference type="AlphaFoldDB" id="A0A1J5NIB7"/>
<gene>
    <name evidence="2" type="ORF">BerOc1_03378</name>
</gene>
<dbReference type="OrthoDB" id="5465445at2"/>
<keyword evidence="1" id="KW-0812">Transmembrane</keyword>
<dbReference type="Proteomes" id="UP000181901">
    <property type="component" value="Unassembled WGS sequence"/>
</dbReference>
<dbReference type="EMBL" id="LKAQ01000004">
    <property type="protein sequence ID" value="OIQ51425.1"/>
    <property type="molecule type" value="Genomic_DNA"/>
</dbReference>
<sequence>MNIDYIWLIVALAITAVIGVVLHRWQRPVLPRLYVWITLAGTLFATYYILNVLFGTGRTGWP</sequence>
<keyword evidence="1" id="KW-0472">Membrane</keyword>
<evidence type="ECO:0000313" key="2">
    <source>
        <dbReference type="EMBL" id="OIQ51425.1"/>
    </source>
</evidence>
<accession>A0A1J5NIB7</accession>
<dbReference type="RefSeq" id="WP_071546905.1">
    <property type="nucleotide sequence ID" value="NZ_LKAQ01000004.1"/>
</dbReference>
<feature type="transmembrane region" description="Helical" evidence="1">
    <location>
        <begin position="34"/>
        <end position="54"/>
    </location>
</feature>
<protein>
    <submittedName>
        <fullName evidence="2">Uncharacterized protein</fullName>
    </submittedName>
</protein>
<evidence type="ECO:0000256" key="1">
    <source>
        <dbReference type="SAM" id="Phobius"/>
    </source>
</evidence>